<feature type="compositionally biased region" description="Low complexity" evidence="8">
    <location>
        <begin position="1330"/>
        <end position="1347"/>
    </location>
</feature>
<dbReference type="InterPro" id="IPR036427">
    <property type="entry name" value="Bromodomain-like_sf"/>
</dbReference>
<dbReference type="InterPro" id="IPR003959">
    <property type="entry name" value="ATPase_AAA_core"/>
</dbReference>
<dbReference type="SUPFAM" id="SSF47370">
    <property type="entry name" value="Bromodomain"/>
    <property type="match status" value="1"/>
</dbReference>
<feature type="region of interest" description="Disordered" evidence="8">
    <location>
        <begin position="1249"/>
        <end position="1360"/>
    </location>
</feature>
<keyword evidence="7" id="KW-0539">Nucleus</keyword>
<evidence type="ECO:0000256" key="4">
    <source>
        <dbReference type="ARBA" id="ARBA00022801"/>
    </source>
</evidence>
<dbReference type="GO" id="GO:0006334">
    <property type="term" value="P:nucleosome assembly"/>
    <property type="evidence" value="ECO:0007669"/>
    <property type="project" value="TreeGrafter"/>
</dbReference>
<feature type="region of interest" description="Disordered" evidence="8">
    <location>
        <begin position="1116"/>
        <end position="1228"/>
    </location>
</feature>
<dbReference type="GO" id="GO:0042393">
    <property type="term" value="F:histone binding"/>
    <property type="evidence" value="ECO:0007669"/>
    <property type="project" value="TreeGrafter"/>
</dbReference>
<dbReference type="PANTHER" id="PTHR23069">
    <property type="entry name" value="AAA DOMAIN-CONTAINING"/>
    <property type="match status" value="1"/>
</dbReference>
<dbReference type="STRING" id="1095629.A0A0C9WVH9"/>
<dbReference type="InterPro" id="IPR003593">
    <property type="entry name" value="AAA+_ATPase"/>
</dbReference>
<reference evidence="11" key="2">
    <citation type="submission" date="2015-01" db="EMBL/GenBank/DDBJ databases">
        <title>Evolutionary Origins and Diversification of the Mycorrhizal Mutualists.</title>
        <authorList>
            <consortium name="DOE Joint Genome Institute"/>
            <consortium name="Mycorrhizal Genomics Consortium"/>
            <person name="Kohler A."/>
            <person name="Kuo A."/>
            <person name="Nagy L.G."/>
            <person name="Floudas D."/>
            <person name="Copeland A."/>
            <person name="Barry K.W."/>
            <person name="Cichocki N."/>
            <person name="Veneault-Fourrey C."/>
            <person name="LaButti K."/>
            <person name="Lindquist E.A."/>
            <person name="Lipzen A."/>
            <person name="Lundell T."/>
            <person name="Morin E."/>
            <person name="Murat C."/>
            <person name="Riley R."/>
            <person name="Ohm R."/>
            <person name="Sun H."/>
            <person name="Tunlid A."/>
            <person name="Henrissat B."/>
            <person name="Grigoriev I.V."/>
            <person name="Hibbett D.S."/>
            <person name="Martin F."/>
        </authorList>
    </citation>
    <scope>NUCLEOTIDE SEQUENCE [LARGE SCALE GENOMIC DNA]</scope>
    <source>
        <strain evidence="11">LaAM-08-1</strain>
    </source>
</reference>
<feature type="domain" description="AAA+ ATPase" evidence="9">
    <location>
        <begin position="437"/>
        <end position="578"/>
    </location>
</feature>
<dbReference type="GO" id="GO:0005634">
    <property type="term" value="C:nucleus"/>
    <property type="evidence" value="ECO:0007669"/>
    <property type="project" value="UniProtKB-SubCell"/>
</dbReference>
<comment type="subcellular location">
    <subcellularLocation>
        <location evidence="1">Nucleus</location>
    </subcellularLocation>
</comment>
<feature type="compositionally biased region" description="Basic and acidic residues" evidence="8">
    <location>
        <begin position="1196"/>
        <end position="1207"/>
    </location>
</feature>
<dbReference type="Pfam" id="PF17862">
    <property type="entry name" value="AAA_lid_3"/>
    <property type="match status" value="1"/>
</dbReference>
<keyword evidence="11" id="KW-1185">Reference proteome</keyword>
<dbReference type="GO" id="GO:0005524">
    <property type="term" value="F:ATP binding"/>
    <property type="evidence" value="ECO:0007669"/>
    <property type="project" value="UniProtKB-KW"/>
</dbReference>
<keyword evidence="5" id="KW-0067">ATP-binding</keyword>
<feature type="region of interest" description="Disordered" evidence="8">
    <location>
        <begin position="1"/>
        <end position="28"/>
    </location>
</feature>
<dbReference type="Gene3D" id="1.20.920.10">
    <property type="entry name" value="Bromodomain-like"/>
    <property type="match status" value="1"/>
</dbReference>
<keyword evidence="4" id="KW-0378">Hydrolase</keyword>
<feature type="compositionally biased region" description="Basic and acidic residues" evidence="8">
    <location>
        <begin position="1116"/>
        <end position="1137"/>
    </location>
</feature>
<evidence type="ECO:0000313" key="10">
    <source>
        <dbReference type="EMBL" id="KIJ96470.1"/>
    </source>
</evidence>
<evidence type="ECO:0000313" key="11">
    <source>
        <dbReference type="Proteomes" id="UP000054477"/>
    </source>
</evidence>
<name>A0A0C9WVH9_9AGAR</name>
<evidence type="ECO:0000256" key="8">
    <source>
        <dbReference type="SAM" id="MobiDB-lite"/>
    </source>
</evidence>
<evidence type="ECO:0000256" key="6">
    <source>
        <dbReference type="ARBA" id="ARBA00023117"/>
    </source>
</evidence>
<dbReference type="Pfam" id="PF00004">
    <property type="entry name" value="AAA"/>
    <property type="match status" value="1"/>
</dbReference>
<evidence type="ECO:0000256" key="7">
    <source>
        <dbReference type="ARBA" id="ARBA00023242"/>
    </source>
</evidence>
<feature type="compositionally biased region" description="Acidic residues" evidence="8">
    <location>
        <begin position="247"/>
        <end position="264"/>
    </location>
</feature>
<dbReference type="InterPro" id="IPR045199">
    <property type="entry name" value="ATAD2-like"/>
</dbReference>
<comment type="similarity">
    <text evidence="2">Belongs to the AAA ATPase family.</text>
</comment>
<dbReference type="GO" id="GO:0045815">
    <property type="term" value="P:transcription initiation-coupled chromatin remodeling"/>
    <property type="evidence" value="ECO:0007669"/>
    <property type="project" value="TreeGrafter"/>
</dbReference>
<evidence type="ECO:0000256" key="2">
    <source>
        <dbReference type="ARBA" id="ARBA00006914"/>
    </source>
</evidence>
<dbReference type="Gene3D" id="1.10.8.60">
    <property type="match status" value="1"/>
</dbReference>
<dbReference type="OrthoDB" id="5421at2759"/>
<dbReference type="InterPro" id="IPR041569">
    <property type="entry name" value="AAA_lid_3"/>
</dbReference>
<dbReference type="EMBL" id="KN838720">
    <property type="protein sequence ID" value="KIJ96470.1"/>
    <property type="molecule type" value="Genomic_DNA"/>
</dbReference>
<keyword evidence="3" id="KW-0547">Nucleotide-binding</keyword>
<feature type="region of interest" description="Disordered" evidence="8">
    <location>
        <begin position="47"/>
        <end position="350"/>
    </location>
</feature>
<accession>A0A0C9WVH9</accession>
<dbReference type="SUPFAM" id="SSF52540">
    <property type="entry name" value="P-loop containing nucleoside triphosphate hydrolases"/>
    <property type="match status" value="2"/>
</dbReference>
<evidence type="ECO:0000259" key="9">
    <source>
        <dbReference type="SMART" id="SM00382"/>
    </source>
</evidence>
<feature type="compositionally biased region" description="Pro residues" evidence="8">
    <location>
        <begin position="281"/>
        <end position="294"/>
    </location>
</feature>
<dbReference type="FunFam" id="3.40.50.300:FF:001218">
    <property type="entry name" value="AAA family ATPase, putative"/>
    <property type="match status" value="1"/>
</dbReference>
<dbReference type="InterPro" id="IPR027417">
    <property type="entry name" value="P-loop_NTPase"/>
</dbReference>
<dbReference type="GO" id="GO:0006337">
    <property type="term" value="P:nucleosome disassembly"/>
    <property type="evidence" value="ECO:0007669"/>
    <property type="project" value="TreeGrafter"/>
</dbReference>
<dbReference type="PANTHER" id="PTHR23069:SF0">
    <property type="entry name" value="TAT-BINDING HOMOLOG 7"/>
    <property type="match status" value="1"/>
</dbReference>
<feature type="compositionally biased region" description="Polar residues" evidence="8">
    <location>
        <begin position="190"/>
        <end position="203"/>
    </location>
</feature>
<proteinExistence type="inferred from homology"/>
<organism evidence="10 11">
    <name type="scientific">Laccaria amethystina LaAM-08-1</name>
    <dbReference type="NCBI Taxonomy" id="1095629"/>
    <lineage>
        <taxon>Eukaryota</taxon>
        <taxon>Fungi</taxon>
        <taxon>Dikarya</taxon>
        <taxon>Basidiomycota</taxon>
        <taxon>Agaricomycotina</taxon>
        <taxon>Agaricomycetes</taxon>
        <taxon>Agaricomycetidae</taxon>
        <taxon>Agaricales</taxon>
        <taxon>Agaricineae</taxon>
        <taxon>Hydnangiaceae</taxon>
        <taxon>Laccaria</taxon>
    </lineage>
</organism>
<reference evidence="10 11" key="1">
    <citation type="submission" date="2014-04" db="EMBL/GenBank/DDBJ databases">
        <authorList>
            <consortium name="DOE Joint Genome Institute"/>
            <person name="Kuo A."/>
            <person name="Kohler A."/>
            <person name="Nagy L.G."/>
            <person name="Floudas D."/>
            <person name="Copeland A."/>
            <person name="Barry K.W."/>
            <person name="Cichocki N."/>
            <person name="Veneault-Fourrey C."/>
            <person name="LaButti K."/>
            <person name="Lindquist E.A."/>
            <person name="Lipzen A."/>
            <person name="Lundell T."/>
            <person name="Morin E."/>
            <person name="Murat C."/>
            <person name="Sun H."/>
            <person name="Tunlid A."/>
            <person name="Henrissat B."/>
            <person name="Grigoriev I.V."/>
            <person name="Hibbett D.S."/>
            <person name="Martin F."/>
            <person name="Nordberg H.P."/>
            <person name="Cantor M.N."/>
            <person name="Hua S.X."/>
        </authorList>
    </citation>
    <scope>NUCLEOTIDE SEQUENCE [LARGE SCALE GENOMIC DNA]</scope>
    <source>
        <strain evidence="10 11">LaAM-08-1</strain>
    </source>
</reference>
<dbReference type="InterPro" id="IPR003960">
    <property type="entry name" value="ATPase_AAA_CS"/>
</dbReference>
<dbReference type="PROSITE" id="PS00674">
    <property type="entry name" value="AAA"/>
    <property type="match status" value="1"/>
</dbReference>
<dbReference type="SMART" id="SM00382">
    <property type="entry name" value="AAA"/>
    <property type="match status" value="1"/>
</dbReference>
<dbReference type="GO" id="GO:0016887">
    <property type="term" value="F:ATP hydrolysis activity"/>
    <property type="evidence" value="ECO:0007669"/>
    <property type="project" value="InterPro"/>
</dbReference>
<dbReference type="Gene3D" id="3.40.50.300">
    <property type="entry name" value="P-loop containing nucleotide triphosphate hydrolases"/>
    <property type="match status" value="2"/>
</dbReference>
<feature type="compositionally biased region" description="Polar residues" evidence="8">
    <location>
        <begin position="1"/>
        <end position="10"/>
    </location>
</feature>
<gene>
    <name evidence="10" type="ORF">K443DRAFT_284087</name>
</gene>
<keyword evidence="6" id="KW-0103">Bromodomain</keyword>
<dbReference type="HOGENOM" id="CLU_000536_5_0_1"/>
<evidence type="ECO:0000256" key="3">
    <source>
        <dbReference type="ARBA" id="ARBA00022741"/>
    </source>
</evidence>
<evidence type="ECO:0000256" key="1">
    <source>
        <dbReference type="ARBA" id="ARBA00004123"/>
    </source>
</evidence>
<sequence>MHQPDSTNLGDSFDLPLNDLFSHNSIPDFQPQQPHLVIKLPPMAAGPLLRRSTRHRTNSDSAGPSGSEYHASEKSMDMAEPEPEEEPAPPIEFQTTSRGRRIVKKTYVETTSEDDGHAAENPFNDNARVKRQHSEEDDDEDEAPIGRYPLRQRKRPLDGFIVSDEDEKMNSNARYSMRTRTKNPPPKPNGSLSMSQRPSGPSQRTRRLTRRNARLEQEEDMYVHNTSSPGSADADGSIDDAPHESSDLELEPEPEPEPEPEEEVDGKPYALRQRQKINYAIPPPLEEMPKPPPKQAGGRNGRSGQHHGKSGKGRGLGWSASGAELGRWMGMGGDDSDSDHPTRTPRKPYGGLAPFGGAVAGAAGGGMMPGDLAAGGTPSNLGKIGDAALADADPLGVNTNVTFDEVGGLDDHIHSLKEMTLLPLLYPEVFQRFNVTPPRGVLFHGPPGTGKTLVARALAASCRSGGKQISFFMRKGADCLSKWVGEAERQLRLLFEEARSCQPSIIFFDEIDGLAPVRSSKQDQIHASIVSTLLALMDGMDGRGQVIVIGATNRPDAIDPALRRPGRFDREFYFALPGLEAREKILGIMTKGWDGWGKGAEGEEGGGEAAKERLRGLAKLTKGYGGADLRALCTEAALNAIQRRYPQVYKTTDRLLLKPETIGIGLRDFMISIKKLVPSSARSSSSAATQLPTQFVPLLSDTLERVKAAIERVMPVEKRLSALEEAEYEDDGGEEGALEREMLSQSMQTLRVYRPRVVIHGPVGMGQGYIGAAALHHLEGFHVQSLELGTLMGDSTRTVEAAIVQLFVEAKRHQPSVIYIPSLVGWCAAVSETSRSTVRAMLDTLSPSDPILLLAVVDGKFSELPRDVKAWFGPTKDNRVELTAPSVEQRERFFEGLIKDVRRPPNQFADGVKRRKRILEELPVAPPLEPRQPTAAELAVQQENDQRVITLLKYRLGPILTELKRKFKRFTKNATDEYNFNLLGNAIGGIETITAAVEVQAGPNGVLEIIEQDQATQPVVNGHVNGIIEDNYRLEPQPALYDMDLEKMHIELYKGRYLTPQDFLDDVGKMVHNASVRSHEDLDRLHKAQAMFTAAQVSIQEFDPVFRQECERMAVRERQRREQQKKAKGKEKEKDDGNGNGGPVVARRSARNNGQQPELTITDPVKLERRLKRQRGEEGGADSMGSEEEAVGSNDGGRDAKRSRMVIDDDDDHDPLDIVGGTPSSQVVSHSVVRFAPNLVEPMGDLNAVAGLSDTQPSQPHLSDDMVVDESPRRSGFDPSLLNPMSPTPSPTAPQHMGDSFLAPPQRGPNDVQFQLPTFDPLNPFLSGQPGPTIRPSRTPSPSHTPILQSRTPERIPTPPAHVLEPATVPMIVVERSPSPPLPDFYVDDSLVASLECSLRDNTSNLTIEQLEQLRATCLGDVWRHRTEWNRDALVGDLIKVVREFVEEVTEAWEDD</sequence>
<evidence type="ECO:0000256" key="5">
    <source>
        <dbReference type="ARBA" id="ARBA00022840"/>
    </source>
</evidence>
<dbReference type="Proteomes" id="UP000054477">
    <property type="component" value="Unassembled WGS sequence"/>
</dbReference>
<protein>
    <recommendedName>
        <fullName evidence="9">AAA+ ATPase domain-containing protein</fullName>
    </recommendedName>
</protein>
<dbReference type="GO" id="GO:0003682">
    <property type="term" value="F:chromatin binding"/>
    <property type="evidence" value="ECO:0007669"/>
    <property type="project" value="TreeGrafter"/>
</dbReference>
<dbReference type="FunFam" id="3.40.50.300:FF:000061">
    <property type="entry name" value="ATPase family, AAA domain-containing 2"/>
    <property type="match status" value="1"/>
</dbReference>